<gene>
    <name evidence="8 10" type="primary">ftsL</name>
    <name evidence="10" type="ORF">WOB96_03955</name>
</gene>
<proteinExistence type="inferred from homology"/>
<evidence type="ECO:0000256" key="1">
    <source>
        <dbReference type="ARBA" id="ARBA00004401"/>
    </source>
</evidence>
<dbReference type="PANTHER" id="PTHR37479:SF1">
    <property type="entry name" value="CELL DIVISION PROTEIN FTSL"/>
    <property type="match status" value="1"/>
</dbReference>
<dbReference type="EMBL" id="JBBPCO010000003">
    <property type="protein sequence ID" value="MEK8088912.1"/>
    <property type="molecule type" value="Genomic_DNA"/>
</dbReference>
<keyword evidence="4 8" id="KW-0812">Transmembrane</keyword>
<evidence type="ECO:0000256" key="3">
    <source>
        <dbReference type="ARBA" id="ARBA00022618"/>
    </source>
</evidence>
<dbReference type="Proteomes" id="UP001446205">
    <property type="component" value="Unassembled WGS sequence"/>
</dbReference>
<reference evidence="10 11" key="1">
    <citation type="submission" date="2024-04" db="EMBL/GenBank/DDBJ databases">
        <authorList>
            <person name="Abashina T."/>
            <person name="Shaikin A."/>
        </authorList>
    </citation>
    <scope>NUCLEOTIDE SEQUENCE [LARGE SCALE GENOMIC DNA]</scope>
    <source>
        <strain evidence="10 11">AAFK</strain>
    </source>
</reference>
<dbReference type="RefSeq" id="WP_341369979.1">
    <property type="nucleotide sequence ID" value="NZ_JBBPCO010000003.1"/>
</dbReference>
<keyword evidence="3 8" id="KW-0132">Cell division</keyword>
<sequence>MRALPFLLAGLILVSLIGLVAVRQTSRDLFINLQSAQHQRFKMETQWGQLQLEQSTLAAHGRIDEIARDKLQMRMPPVNGILVVRQP</sequence>
<dbReference type="GO" id="GO:0051301">
    <property type="term" value="P:cell division"/>
    <property type="evidence" value="ECO:0007669"/>
    <property type="project" value="UniProtKB-KW"/>
</dbReference>
<dbReference type="NCBIfam" id="TIGR02209">
    <property type="entry name" value="ftsL_broad"/>
    <property type="match status" value="1"/>
</dbReference>
<keyword evidence="7 8" id="KW-0131">Cell cycle</keyword>
<evidence type="ECO:0000256" key="5">
    <source>
        <dbReference type="ARBA" id="ARBA00022989"/>
    </source>
</evidence>
<evidence type="ECO:0000256" key="4">
    <source>
        <dbReference type="ARBA" id="ARBA00022692"/>
    </source>
</evidence>
<comment type="subcellular location">
    <subcellularLocation>
        <location evidence="8">Cell inner membrane</location>
        <topology evidence="8">Single-pass type II membrane protein</topology>
    </subcellularLocation>
    <subcellularLocation>
        <location evidence="1">Cell membrane</location>
        <topology evidence="1">Single-pass type II membrane protein</topology>
    </subcellularLocation>
    <text evidence="8">Localizes to the division septum where it forms a ring structure.</text>
</comment>
<accession>A0ABU9D5U7</accession>
<dbReference type="HAMAP" id="MF_00910">
    <property type="entry name" value="FtsL"/>
    <property type="match status" value="1"/>
</dbReference>
<keyword evidence="11" id="KW-1185">Reference proteome</keyword>
<comment type="caution">
    <text evidence="10">The sequence shown here is derived from an EMBL/GenBank/DDBJ whole genome shotgun (WGS) entry which is preliminary data.</text>
</comment>
<name>A0ABU9D5U7_9PROT</name>
<comment type="function">
    <text evidence="8">Essential cell division protein.</text>
</comment>
<keyword evidence="5 8" id="KW-1133">Transmembrane helix</keyword>
<keyword evidence="2 8" id="KW-1003">Cell membrane</keyword>
<dbReference type="PANTHER" id="PTHR37479">
    <property type="entry name" value="CELL DIVISION PROTEIN FTSL"/>
    <property type="match status" value="1"/>
</dbReference>
<evidence type="ECO:0000256" key="2">
    <source>
        <dbReference type="ARBA" id="ARBA00022475"/>
    </source>
</evidence>
<evidence type="ECO:0000313" key="10">
    <source>
        <dbReference type="EMBL" id="MEK8088912.1"/>
    </source>
</evidence>
<organism evidence="10 11">
    <name type="scientific">Thermithiobacillus plumbiphilus</name>
    <dbReference type="NCBI Taxonomy" id="1729899"/>
    <lineage>
        <taxon>Bacteria</taxon>
        <taxon>Pseudomonadati</taxon>
        <taxon>Pseudomonadota</taxon>
        <taxon>Acidithiobacillia</taxon>
        <taxon>Acidithiobacillales</taxon>
        <taxon>Thermithiobacillaceae</taxon>
        <taxon>Thermithiobacillus</taxon>
    </lineage>
</organism>
<keyword evidence="6 8" id="KW-0472">Membrane</keyword>
<comment type="similarity">
    <text evidence="8">Belongs to the FtsL family.</text>
</comment>
<evidence type="ECO:0000256" key="7">
    <source>
        <dbReference type="ARBA" id="ARBA00023306"/>
    </source>
</evidence>
<evidence type="ECO:0000256" key="8">
    <source>
        <dbReference type="HAMAP-Rule" id="MF_00910"/>
    </source>
</evidence>
<protein>
    <recommendedName>
        <fullName evidence="8 9">Cell division protein FtsL</fullName>
    </recommendedName>
</protein>
<keyword evidence="8" id="KW-0997">Cell inner membrane</keyword>
<evidence type="ECO:0000313" key="11">
    <source>
        <dbReference type="Proteomes" id="UP001446205"/>
    </source>
</evidence>
<evidence type="ECO:0000256" key="9">
    <source>
        <dbReference type="NCBIfam" id="TIGR02209"/>
    </source>
</evidence>
<dbReference type="Pfam" id="PF04999">
    <property type="entry name" value="FtsL"/>
    <property type="match status" value="1"/>
</dbReference>
<evidence type="ECO:0000256" key="6">
    <source>
        <dbReference type="ARBA" id="ARBA00023136"/>
    </source>
</evidence>
<dbReference type="InterPro" id="IPR011922">
    <property type="entry name" value="Cell_div_FtsL"/>
</dbReference>